<evidence type="ECO:0000256" key="1">
    <source>
        <dbReference type="SAM" id="MobiDB-lite"/>
    </source>
</evidence>
<protein>
    <recommendedName>
        <fullName evidence="5">LPXTG cell wall anchor domain-containing protein</fullName>
    </recommendedName>
</protein>
<sequence length="259" mass="26793">MATNAVHIPTIAYAASETAKQTLAGYIAKGKIILANKDVTGIARDVIVSDQSMATDAYNSGDQESYKQANKVLSEDYGVYDSKGSLVGKKDESTSESDADDMGDNVATAEEPGIGSSNSNSSSSDPIKDTQDAHEYEESTAQDENSGSHSTDSNTDSNGNSGSSTVNSSSTKPNSHSTSEFSKESVNAPGNAGSITGSSNTSRTTPDAKSQSKKGNLPGTGEDSNQTVLLATIGLLGILGLGGTALVLWLRQRTHVNNE</sequence>
<dbReference type="Proteomes" id="UP001597189">
    <property type="component" value="Unassembled WGS sequence"/>
</dbReference>
<dbReference type="RefSeq" id="WP_203642967.1">
    <property type="nucleotide sequence ID" value="NZ_BOLN01000002.1"/>
</dbReference>
<organism evidence="3 4">
    <name type="scientific">Levilactobacillus lanxiensis</name>
    <dbReference type="NCBI Taxonomy" id="2799568"/>
    <lineage>
        <taxon>Bacteria</taxon>
        <taxon>Bacillati</taxon>
        <taxon>Bacillota</taxon>
        <taxon>Bacilli</taxon>
        <taxon>Lactobacillales</taxon>
        <taxon>Lactobacillaceae</taxon>
        <taxon>Levilactobacillus</taxon>
    </lineage>
</organism>
<feature type="compositionally biased region" description="Basic and acidic residues" evidence="1">
    <location>
        <begin position="126"/>
        <end position="137"/>
    </location>
</feature>
<evidence type="ECO:0008006" key="5">
    <source>
        <dbReference type="Google" id="ProtNLM"/>
    </source>
</evidence>
<accession>A0ABW4CZP7</accession>
<keyword evidence="2" id="KW-0812">Transmembrane</keyword>
<gene>
    <name evidence="3" type="ORF">ACFQ44_03660</name>
</gene>
<feature type="compositionally biased region" description="Polar residues" evidence="1">
    <location>
        <begin position="193"/>
        <end position="209"/>
    </location>
</feature>
<keyword evidence="4" id="KW-1185">Reference proteome</keyword>
<dbReference type="EMBL" id="JBHTOD010000002">
    <property type="protein sequence ID" value="MFD1454781.1"/>
    <property type="molecule type" value="Genomic_DNA"/>
</dbReference>
<evidence type="ECO:0000256" key="2">
    <source>
        <dbReference type="SAM" id="Phobius"/>
    </source>
</evidence>
<feature type="region of interest" description="Disordered" evidence="1">
    <location>
        <begin position="81"/>
        <end position="224"/>
    </location>
</feature>
<evidence type="ECO:0000313" key="3">
    <source>
        <dbReference type="EMBL" id="MFD1454781.1"/>
    </source>
</evidence>
<comment type="caution">
    <text evidence="3">The sequence shown here is derived from an EMBL/GenBank/DDBJ whole genome shotgun (WGS) entry which is preliminary data.</text>
</comment>
<reference evidence="4" key="1">
    <citation type="journal article" date="2019" name="Int. J. Syst. Evol. Microbiol.">
        <title>The Global Catalogue of Microorganisms (GCM) 10K type strain sequencing project: providing services to taxonomists for standard genome sequencing and annotation.</title>
        <authorList>
            <consortium name="The Broad Institute Genomics Platform"/>
            <consortium name="The Broad Institute Genome Sequencing Center for Infectious Disease"/>
            <person name="Wu L."/>
            <person name="Ma J."/>
        </authorList>
    </citation>
    <scope>NUCLEOTIDE SEQUENCE [LARGE SCALE GENOMIC DNA]</scope>
    <source>
        <strain evidence="4">CCM 8979</strain>
    </source>
</reference>
<feature type="transmembrane region" description="Helical" evidence="2">
    <location>
        <begin position="228"/>
        <end position="250"/>
    </location>
</feature>
<proteinExistence type="predicted"/>
<evidence type="ECO:0000313" key="4">
    <source>
        <dbReference type="Proteomes" id="UP001597189"/>
    </source>
</evidence>
<name>A0ABW4CZP7_9LACO</name>
<keyword evidence="2" id="KW-0472">Membrane</keyword>
<feature type="compositionally biased region" description="Low complexity" evidence="1">
    <location>
        <begin position="145"/>
        <end position="179"/>
    </location>
</feature>
<feature type="compositionally biased region" description="Acidic residues" evidence="1">
    <location>
        <begin position="94"/>
        <end position="103"/>
    </location>
</feature>
<keyword evidence="2" id="KW-1133">Transmembrane helix</keyword>